<dbReference type="InterPro" id="IPR036691">
    <property type="entry name" value="Endo/exonu/phosph_ase_sf"/>
</dbReference>
<dbReference type="PANTHER" id="PTHR15822">
    <property type="entry name" value="TRAF AND TNF RECEPTOR-ASSOCIATED PROTEIN"/>
    <property type="match status" value="1"/>
</dbReference>
<dbReference type="InterPro" id="IPR005135">
    <property type="entry name" value="Endo/exonuclease/phosphatase"/>
</dbReference>
<dbReference type="RefSeq" id="WP_338449788.1">
    <property type="nucleotide sequence ID" value="NZ_CP137640.1"/>
</dbReference>
<evidence type="ECO:0000259" key="2">
    <source>
        <dbReference type="Pfam" id="PF03372"/>
    </source>
</evidence>
<protein>
    <submittedName>
        <fullName evidence="3">Endonuclease/exonuclease/phosphatase family protein</fullName>
    </submittedName>
</protein>
<sequence>MRLLSLNCHSWIEENQMEKMKILAETIQEKSYDVVALQEVNQSINAETIDGLIKKDNFALVLLEELKKLGVTDYQLAWDFSHISYGEYEEGVALLTKHPIEAKRSFFVSQSEDIANWKTRKVGGITIRYHKEMISFYSCHLGWWEDAEEPFKDQFDRLCRFVSKDEKFFLMGDFNNAAHLRSEGYDYILSKGLYDTHLLAKVKDDGITVAGQIAGWDENKQDLRIDYIFSSVPLEVQESSVIFNEKNKPVISDHFGVELTIK</sequence>
<keyword evidence="4" id="KW-1185">Reference proteome</keyword>
<evidence type="ECO:0000313" key="4">
    <source>
        <dbReference type="Proteomes" id="UP001357223"/>
    </source>
</evidence>
<name>A0ABZ2CFV1_9BACI</name>
<dbReference type="SUPFAM" id="SSF56219">
    <property type="entry name" value="DNase I-like"/>
    <property type="match status" value="1"/>
</dbReference>
<reference evidence="3 4" key="1">
    <citation type="submission" date="2023-10" db="EMBL/GenBank/DDBJ databases">
        <title>Niallia locisalis sp.nov. isolated from a salt pond sample.</title>
        <authorList>
            <person name="Li X.-J."/>
            <person name="Dong L."/>
        </authorList>
    </citation>
    <scope>NUCLEOTIDE SEQUENCE [LARGE SCALE GENOMIC DNA]</scope>
    <source>
        <strain evidence="3 4">DSM 29761</strain>
    </source>
</reference>
<feature type="domain" description="Endonuclease/exonuclease/phosphatase" evidence="2">
    <location>
        <begin position="19"/>
        <end position="254"/>
    </location>
</feature>
<dbReference type="Proteomes" id="UP001357223">
    <property type="component" value="Chromosome"/>
</dbReference>
<keyword evidence="1" id="KW-0378">Hydrolase</keyword>
<dbReference type="GO" id="GO:0004519">
    <property type="term" value="F:endonuclease activity"/>
    <property type="evidence" value="ECO:0007669"/>
    <property type="project" value="UniProtKB-KW"/>
</dbReference>
<gene>
    <name evidence="3" type="ORF">R4Z09_27180</name>
</gene>
<dbReference type="PANTHER" id="PTHR15822:SF23">
    <property type="entry name" value="ENDONUCLEASE_EXONUCLEASE_PHOSPHATASE FAMILY PROTEIN"/>
    <property type="match status" value="1"/>
</dbReference>
<keyword evidence="3" id="KW-0255">Endonuclease</keyword>
<organism evidence="3 4">
    <name type="scientific">Niallia oryzisoli</name>
    <dbReference type="NCBI Taxonomy" id="1737571"/>
    <lineage>
        <taxon>Bacteria</taxon>
        <taxon>Bacillati</taxon>
        <taxon>Bacillota</taxon>
        <taxon>Bacilli</taxon>
        <taxon>Bacillales</taxon>
        <taxon>Bacillaceae</taxon>
        <taxon>Niallia</taxon>
    </lineage>
</organism>
<dbReference type="InterPro" id="IPR051547">
    <property type="entry name" value="TDP2-like"/>
</dbReference>
<dbReference type="Pfam" id="PF03372">
    <property type="entry name" value="Exo_endo_phos"/>
    <property type="match status" value="1"/>
</dbReference>
<evidence type="ECO:0000256" key="1">
    <source>
        <dbReference type="ARBA" id="ARBA00022801"/>
    </source>
</evidence>
<accession>A0ABZ2CFV1</accession>
<dbReference type="EMBL" id="CP137640">
    <property type="protein sequence ID" value="WVX80857.1"/>
    <property type="molecule type" value="Genomic_DNA"/>
</dbReference>
<dbReference type="CDD" id="cd09079">
    <property type="entry name" value="RgfB-like"/>
    <property type="match status" value="1"/>
</dbReference>
<proteinExistence type="predicted"/>
<evidence type="ECO:0000313" key="3">
    <source>
        <dbReference type="EMBL" id="WVX80857.1"/>
    </source>
</evidence>
<keyword evidence="3" id="KW-0540">Nuclease</keyword>
<dbReference type="Gene3D" id="3.60.10.10">
    <property type="entry name" value="Endonuclease/exonuclease/phosphatase"/>
    <property type="match status" value="1"/>
</dbReference>